<dbReference type="Proteomes" id="UP000838756">
    <property type="component" value="Unassembled WGS sequence"/>
</dbReference>
<dbReference type="AlphaFoldDB" id="A0A8S4S918"/>
<evidence type="ECO:0000256" key="15">
    <source>
        <dbReference type="SAM" id="Phobius"/>
    </source>
</evidence>
<comment type="caution">
    <text evidence="18">The sequence shown here is derived from an EMBL/GenBank/DDBJ whole genome shotgun (WGS) entry which is preliminary data.</text>
</comment>
<proteinExistence type="inferred from homology"/>
<feature type="domain" description="Peptidase M28" evidence="16">
    <location>
        <begin position="134"/>
        <end position="328"/>
    </location>
</feature>
<keyword evidence="5 15" id="KW-0812">Transmembrane</keyword>
<feature type="transmembrane region" description="Helical" evidence="15">
    <location>
        <begin position="504"/>
        <end position="524"/>
    </location>
</feature>
<sequence>MTEEDSKPKSATRTRVPSLFLIPLLGFFLLFAYFTILIEDELPTPIKERDIPSSDSRTVSEESAKKYLDEILGDGPRVAGAKYHYTKTKDLKKLVDNIASTSNLPIHTDWQLVDGNFWIAFGTPIVQVYQNLSNIVAVLEGESGFNADGTAGTSILVNAHYDSVPFSIGASDDGLFCGAMVETLEKLSRRKRKLKHNIIFLINGAEENALQASHGFLSHPWAKNVIGVINLDAAGMNGRPSVFQVTDPRVLDVYKKTTLRPIAQGLGEFLFTYGIIPSDTDFRIWRDYGKINGLDIAFVKWGNTYHTRNDRPDLIKEGVMQNAADLLIGLTRALGDDEDLAIEQPASTVVYFDVLGLYIISYTRDVAVTVDIVVGSMGLLSVVYFLWLFGFKRETVIELIWSAVSHLLCIVSGLLVVVAFTLIMLNFTKQMRYMSAHWLVVPFYWLPYLVTSVGVSHAFDSWRSSKIDYDRPIRTAQAMTTTRLLMAIILLWTCCAAETANIRYLLAIPLLGMSIGSVITTSLARCRCLSAWQVLVLEVILHLPATMFAFSLATRLNCLAIPIMGRSASDSPDLIIAAFNAFLVIYVASTVSGIELLFSRKGLTGVLAGVLIVSVGIIFFPFHPYRGDVTQRHYFTHSQVTTYNASRAPIERFTGTLIAKTDALNVDSALTAIRSSPLFVHDRSHSREMNSLSHKGLQIRSSDIKIIDEECDDYLYCNLPLYRPGFSRLNRGGIFINMKPPAQFPHSLSLDRRSCVGNLCTLQFTMRGNAHNLISIWPVQGVELTDWSFSDPVKDSGVVRNRPVYTVVHSAATYSETFAPFVFSVTLKVPPPLQSGLLVDVSHHSHKAFHPEDFTEEYKQLLAVMPDYMNIATFLSFRNNYVF</sequence>
<evidence type="ECO:0000256" key="8">
    <source>
        <dbReference type="ARBA" id="ARBA00022824"/>
    </source>
</evidence>
<evidence type="ECO:0000256" key="1">
    <source>
        <dbReference type="ARBA" id="ARBA00001947"/>
    </source>
</evidence>
<keyword evidence="12 15" id="KW-0472">Membrane</keyword>
<dbReference type="InterPro" id="IPR007484">
    <property type="entry name" value="Peptidase_M28"/>
</dbReference>
<feature type="transmembrane region" description="Helical" evidence="15">
    <location>
        <begin position="366"/>
        <end position="387"/>
    </location>
</feature>
<evidence type="ECO:0000259" key="17">
    <source>
        <dbReference type="Pfam" id="PF22248"/>
    </source>
</evidence>
<evidence type="ECO:0000256" key="14">
    <source>
        <dbReference type="ARBA" id="ARBA00078796"/>
    </source>
</evidence>
<reference evidence="18" key="1">
    <citation type="submission" date="2022-03" db="EMBL/GenBank/DDBJ databases">
        <authorList>
            <person name="Lindestad O."/>
        </authorList>
    </citation>
    <scope>NUCLEOTIDE SEQUENCE</scope>
</reference>
<evidence type="ECO:0000313" key="19">
    <source>
        <dbReference type="Proteomes" id="UP000838756"/>
    </source>
</evidence>
<dbReference type="GO" id="GO:0008235">
    <property type="term" value="F:metalloexopeptidase activity"/>
    <property type="evidence" value="ECO:0007669"/>
    <property type="project" value="InterPro"/>
</dbReference>
<feature type="transmembrane region" description="Helical" evidence="15">
    <location>
        <begin position="603"/>
        <end position="622"/>
    </location>
</feature>
<evidence type="ECO:0000256" key="12">
    <source>
        <dbReference type="ARBA" id="ARBA00023136"/>
    </source>
</evidence>
<evidence type="ECO:0000256" key="5">
    <source>
        <dbReference type="ARBA" id="ARBA00022692"/>
    </source>
</evidence>
<protein>
    <recommendedName>
        <fullName evidence="14">FXNA-like protease</fullName>
    </recommendedName>
</protein>
<dbReference type="Gene3D" id="3.40.630.10">
    <property type="entry name" value="Zn peptidases"/>
    <property type="match status" value="1"/>
</dbReference>
<keyword evidence="8" id="KW-0256">Endoplasmic reticulum</keyword>
<dbReference type="InterPro" id="IPR045175">
    <property type="entry name" value="M28_fam"/>
</dbReference>
<evidence type="ECO:0000256" key="10">
    <source>
        <dbReference type="ARBA" id="ARBA00022989"/>
    </source>
</evidence>
<dbReference type="SUPFAM" id="SSF53187">
    <property type="entry name" value="Zn-dependent exopeptidases"/>
    <property type="match status" value="1"/>
</dbReference>
<comment type="similarity">
    <text evidence="3">Belongs to the peptidase M28 family.</text>
</comment>
<dbReference type="Pfam" id="PF04389">
    <property type="entry name" value="Peptidase_M28"/>
    <property type="match status" value="1"/>
</dbReference>
<keyword evidence="9" id="KW-0862">Zinc</keyword>
<keyword evidence="10 15" id="KW-1133">Transmembrane helix</keyword>
<feature type="transmembrane region" description="Helical" evidence="15">
    <location>
        <begin position="479"/>
        <end position="497"/>
    </location>
</feature>
<dbReference type="EMBL" id="CAKXAJ010026031">
    <property type="protein sequence ID" value="CAH2251763.1"/>
    <property type="molecule type" value="Genomic_DNA"/>
</dbReference>
<keyword evidence="6" id="KW-0479">Metal-binding</keyword>
<gene>
    <name evidence="18" type="primary">jg13773</name>
    <name evidence="18" type="ORF">PAEG_LOCUS22278</name>
</gene>
<organism evidence="18 19">
    <name type="scientific">Pararge aegeria aegeria</name>
    <dbReference type="NCBI Taxonomy" id="348720"/>
    <lineage>
        <taxon>Eukaryota</taxon>
        <taxon>Metazoa</taxon>
        <taxon>Ecdysozoa</taxon>
        <taxon>Arthropoda</taxon>
        <taxon>Hexapoda</taxon>
        <taxon>Insecta</taxon>
        <taxon>Pterygota</taxon>
        <taxon>Neoptera</taxon>
        <taxon>Endopterygota</taxon>
        <taxon>Lepidoptera</taxon>
        <taxon>Glossata</taxon>
        <taxon>Ditrysia</taxon>
        <taxon>Papilionoidea</taxon>
        <taxon>Nymphalidae</taxon>
        <taxon>Satyrinae</taxon>
        <taxon>Satyrini</taxon>
        <taxon>Parargina</taxon>
        <taxon>Pararge</taxon>
    </lineage>
</organism>
<evidence type="ECO:0000259" key="16">
    <source>
        <dbReference type="Pfam" id="PF04389"/>
    </source>
</evidence>
<dbReference type="GO" id="GO:0006508">
    <property type="term" value="P:proteolysis"/>
    <property type="evidence" value="ECO:0007669"/>
    <property type="project" value="UniProtKB-KW"/>
</dbReference>
<keyword evidence="13" id="KW-0325">Glycoprotein</keyword>
<dbReference type="OrthoDB" id="76293at2759"/>
<dbReference type="Pfam" id="PF22248">
    <property type="entry name" value="ERMP1_C"/>
    <property type="match status" value="1"/>
</dbReference>
<feature type="transmembrane region" description="Helical" evidence="15">
    <location>
        <begin position="20"/>
        <end position="38"/>
    </location>
</feature>
<dbReference type="PANTHER" id="PTHR12147">
    <property type="entry name" value="METALLOPEPTIDASE M28 FAMILY MEMBER"/>
    <property type="match status" value="1"/>
</dbReference>
<dbReference type="PANTHER" id="PTHR12147:SF22">
    <property type="entry name" value="ENDOPLASMIC RETICULUM METALLOPEPTIDASE 1"/>
    <property type="match status" value="1"/>
</dbReference>
<evidence type="ECO:0000256" key="2">
    <source>
        <dbReference type="ARBA" id="ARBA00004477"/>
    </source>
</evidence>
<name>A0A8S4S918_9NEOP</name>
<evidence type="ECO:0000256" key="7">
    <source>
        <dbReference type="ARBA" id="ARBA00022801"/>
    </source>
</evidence>
<evidence type="ECO:0000256" key="3">
    <source>
        <dbReference type="ARBA" id="ARBA00010918"/>
    </source>
</evidence>
<dbReference type="GO" id="GO:0005789">
    <property type="term" value="C:endoplasmic reticulum membrane"/>
    <property type="evidence" value="ECO:0007669"/>
    <property type="project" value="UniProtKB-SubCell"/>
</dbReference>
<feature type="transmembrane region" description="Helical" evidence="15">
    <location>
        <begin position="437"/>
        <end position="459"/>
    </location>
</feature>
<evidence type="ECO:0000256" key="11">
    <source>
        <dbReference type="ARBA" id="ARBA00023049"/>
    </source>
</evidence>
<dbReference type="FunFam" id="3.40.630.10:FF:000008">
    <property type="entry name" value="Endoplasmic reticulum metallopeptidase 1"/>
    <property type="match status" value="1"/>
</dbReference>
<evidence type="ECO:0000256" key="9">
    <source>
        <dbReference type="ARBA" id="ARBA00022833"/>
    </source>
</evidence>
<keyword evidence="7" id="KW-0378">Hydrolase</keyword>
<keyword evidence="19" id="KW-1185">Reference proteome</keyword>
<evidence type="ECO:0000256" key="4">
    <source>
        <dbReference type="ARBA" id="ARBA00022670"/>
    </source>
</evidence>
<evidence type="ECO:0000256" key="6">
    <source>
        <dbReference type="ARBA" id="ARBA00022723"/>
    </source>
</evidence>
<keyword evidence="4" id="KW-0645">Protease</keyword>
<evidence type="ECO:0000256" key="13">
    <source>
        <dbReference type="ARBA" id="ARBA00023180"/>
    </source>
</evidence>
<feature type="transmembrane region" description="Helical" evidence="15">
    <location>
        <begin position="574"/>
        <end position="597"/>
    </location>
</feature>
<feature type="transmembrane region" description="Helical" evidence="15">
    <location>
        <begin position="399"/>
        <end position="425"/>
    </location>
</feature>
<dbReference type="GO" id="GO:0046872">
    <property type="term" value="F:metal ion binding"/>
    <property type="evidence" value="ECO:0007669"/>
    <property type="project" value="UniProtKB-KW"/>
</dbReference>
<evidence type="ECO:0000313" key="18">
    <source>
        <dbReference type="EMBL" id="CAH2251763.1"/>
    </source>
</evidence>
<feature type="transmembrane region" description="Helical" evidence="15">
    <location>
        <begin position="530"/>
        <end position="553"/>
    </location>
</feature>
<keyword evidence="11" id="KW-0482">Metalloprotease</keyword>
<comment type="subcellular location">
    <subcellularLocation>
        <location evidence="2">Endoplasmic reticulum membrane</location>
        <topology evidence="2">Multi-pass membrane protein</topology>
    </subcellularLocation>
</comment>
<feature type="domain" description="Endoplasmic reticulum metallopeptidase 1-like C-terminal" evidence="17">
    <location>
        <begin position="630"/>
        <end position="881"/>
    </location>
</feature>
<comment type="cofactor">
    <cofactor evidence="1">
        <name>Zn(2+)</name>
        <dbReference type="ChEBI" id="CHEBI:29105"/>
    </cofactor>
</comment>
<dbReference type="InterPro" id="IPR053973">
    <property type="entry name" value="ERMP1-like_C"/>
</dbReference>
<accession>A0A8S4S918</accession>